<feature type="transmembrane region" description="Helical" evidence="2">
    <location>
        <begin position="67"/>
        <end position="86"/>
    </location>
</feature>
<comment type="caution">
    <text evidence="3">The sequence shown here is derived from an EMBL/GenBank/DDBJ whole genome shotgun (WGS) entry which is preliminary data.</text>
</comment>
<keyword evidence="2" id="KW-1133">Transmembrane helix</keyword>
<proteinExistence type="predicted"/>
<name>A0A2A3YQ00_BREAU</name>
<evidence type="ECO:0000313" key="4">
    <source>
        <dbReference type="Proteomes" id="UP000218620"/>
    </source>
</evidence>
<evidence type="ECO:0000313" key="3">
    <source>
        <dbReference type="EMBL" id="PCC41436.1"/>
    </source>
</evidence>
<feature type="compositionally biased region" description="Polar residues" evidence="1">
    <location>
        <begin position="42"/>
        <end position="53"/>
    </location>
</feature>
<sequence>MTDMDKNKYVELDAFRPLDAAPHGDLDKAGQIRANARLQQILASDPDNGNASNGPIGKRRSRPARRIAAPIALAAVAAITAMVVLLPGTGGKDAAYASWNAVPGSISSPDRAVADAACRGRMDLASPQLDLAERRGEWVVLLYTDTEHMAGMCLAYLPAGAAKAKDIDVSQGGGDQGFLPVAGEFSEGSMAEFRGGSIFGFGDRPEIALTHGNVGEDVAAVTITTPDGQLVEATVQDGRYAAWWPGTVFSSDVEGSGVEGRGGPTPAISYTITLNDQTVIEDATPRMPS</sequence>
<dbReference type="AlphaFoldDB" id="A0A2A3YQ00"/>
<reference evidence="3 4" key="1">
    <citation type="journal article" date="2017" name="Elife">
        <title>Extensive horizontal gene transfer in cheese-associated bacteria.</title>
        <authorList>
            <person name="Bonham K.S."/>
            <person name="Wolfe B.E."/>
            <person name="Dutton R.J."/>
        </authorList>
    </citation>
    <scope>NUCLEOTIDE SEQUENCE [LARGE SCALE GENOMIC DNA]</scope>
    <source>
        <strain evidence="3 4">962_8</strain>
    </source>
</reference>
<keyword evidence="2" id="KW-0812">Transmembrane</keyword>
<keyword evidence="2" id="KW-0472">Membrane</keyword>
<accession>A0A2A3YQ00</accession>
<protein>
    <submittedName>
        <fullName evidence="3">Uncharacterized protein</fullName>
    </submittedName>
</protein>
<feature type="region of interest" description="Disordered" evidence="1">
    <location>
        <begin position="42"/>
        <end position="61"/>
    </location>
</feature>
<dbReference type="EMBL" id="NRGQ01000035">
    <property type="protein sequence ID" value="PCC41436.1"/>
    <property type="molecule type" value="Genomic_DNA"/>
</dbReference>
<evidence type="ECO:0000256" key="2">
    <source>
        <dbReference type="SAM" id="Phobius"/>
    </source>
</evidence>
<dbReference type="Proteomes" id="UP000218620">
    <property type="component" value="Unassembled WGS sequence"/>
</dbReference>
<gene>
    <name evidence="3" type="ORF">CIK65_17635</name>
</gene>
<evidence type="ECO:0000256" key="1">
    <source>
        <dbReference type="SAM" id="MobiDB-lite"/>
    </source>
</evidence>
<organism evidence="3 4">
    <name type="scientific">Brevibacterium aurantiacum</name>
    <dbReference type="NCBI Taxonomy" id="273384"/>
    <lineage>
        <taxon>Bacteria</taxon>
        <taxon>Bacillati</taxon>
        <taxon>Actinomycetota</taxon>
        <taxon>Actinomycetes</taxon>
        <taxon>Micrococcales</taxon>
        <taxon>Brevibacteriaceae</taxon>
        <taxon>Brevibacterium</taxon>
    </lineage>
</organism>